<dbReference type="RefSeq" id="WP_141611197.1">
    <property type="nucleotide sequence ID" value="NZ_VIGC02000022.1"/>
</dbReference>
<gene>
    <name evidence="1" type="ORF">FKZ61_16220</name>
</gene>
<sequence>MIVQLKPERSTEWPDLTPNQQYVVIGIEADDLRLLNDAGQPFLYPADAFDVVDSTEPSDWVTEYGDDGERYAYPPELNEPGFFEDFFDARTEAVRTFWRIINRRLALQT</sequence>
<comment type="caution">
    <text evidence="1">The sequence shown here is derived from an EMBL/GenBank/DDBJ whole genome shotgun (WGS) entry which is preliminary data.</text>
</comment>
<evidence type="ECO:0000313" key="1">
    <source>
        <dbReference type="EMBL" id="TQE94626.1"/>
    </source>
</evidence>
<evidence type="ECO:0000313" key="2">
    <source>
        <dbReference type="Proteomes" id="UP000317371"/>
    </source>
</evidence>
<dbReference type="OrthoDB" id="5769210at2"/>
<accession>A0A540VCY0</accession>
<dbReference type="Proteomes" id="UP000317371">
    <property type="component" value="Unassembled WGS sequence"/>
</dbReference>
<dbReference type="InParanoid" id="A0A540VCY0"/>
<reference evidence="1 2" key="1">
    <citation type="submission" date="2019-06" db="EMBL/GenBank/DDBJ databases">
        <title>Genome sequence of Litorilinea aerophila BAA-2444.</title>
        <authorList>
            <person name="Maclea K.S."/>
            <person name="Maurais E.G."/>
            <person name="Iannazzi L.C."/>
        </authorList>
    </citation>
    <scope>NUCLEOTIDE SEQUENCE [LARGE SCALE GENOMIC DNA]</scope>
    <source>
        <strain evidence="1 2">ATCC BAA-2444</strain>
    </source>
</reference>
<protein>
    <submittedName>
        <fullName evidence="1">Uncharacterized protein</fullName>
    </submittedName>
</protein>
<dbReference type="AlphaFoldDB" id="A0A540VCY0"/>
<proteinExistence type="predicted"/>
<name>A0A540VCY0_9CHLR</name>
<organism evidence="1 2">
    <name type="scientific">Litorilinea aerophila</name>
    <dbReference type="NCBI Taxonomy" id="1204385"/>
    <lineage>
        <taxon>Bacteria</taxon>
        <taxon>Bacillati</taxon>
        <taxon>Chloroflexota</taxon>
        <taxon>Caldilineae</taxon>
        <taxon>Caldilineales</taxon>
        <taxon>Caldilineaceae</taxon>
        <taxon>Litorilinea</taxon>
    </lineage>
</organism>
<dbReference type="EMBL" id="VIGC01000022">
    <property type="protein sequence ID" value="TQE94626.1"/>
    <property type="molecule type" value="Genomic_DNA"/>
</dbReference>
<keyword evidence="2" id="KW-1185">Reference proteome</keyword>